<dbReference type="PROSITE" id="PS50928">
    <property type="entry name" value="ABC_TM1"/>
    <property type="match status" value="2"/>
</dbReference>
<feature type="transmembrane region" description="Helical" evidence="7">
    <location>
        <begin position="652"/>
        <end position="672"/>
    </location>
</feature>
<evidence type="ECO:0000256" key="2">
    <source>
        <dbReference type="ARBA" id="ARBA00022448"/>
    </source>
</evidence>
<feature type="domain" description="ABC transmembrane type-1" evidence="9">
    <location>
        <begin position="175"/>
        <end position="354"/>
    </location>
</feature>
<comment type="caution">
    <text evidence="10">The sequence shown here is derived from an EMBL/GenBank/DDBJ whole genome shotgun (WGS) entry which is preliminary data.</text>
</comment>
<organism evidence="10 11">
    <name type="scientific">Nocardioides zhouii</name>
    <dbReference type="NCBI Taxonomy" id="1168729"/>
    <lineage>
        <taxon>Bacteria</taxon>
        <taxon>Bacillati</taxon>
        <taxon>Actinomycetota</taxon>
        <taxon>Actinomycetes</taxon>
        <taxon>Propionibacteriales</taxon>
        <taxon>Nocardioidaceae</taxon>
        <taxon>Nocardioides</taxon>
    </lineage>
</organism>
<dbReference type="GO" id="GO:0015226">
    <property type="term" value="F:carnitine transmembrane transporter activity"/>
    <property type="evidence" value="ECO:0007669"/>
    <property type="project" value="TreeGrafter"/>
</dbReference>
<keyword evidence="4 7" id="KW-0812">Transmembrane</keyword>
<reference evidence="10 11" key="1">
    <citation type="submission" date="2019-01" db="EMBL/GenBank/DDBJ databases">
        <title>Novel species of Nocardioides.</title>
        <authorList>
            <person name="Liu Q."/>
            <person name="X Y.-H."/>
        </authorList>
    </citation>
    <scope>NUCLEOTIDE SEQUENCE [LARGE SCALE GENOMIC DNA]</scope>
    <source>
        <strain evidence="10 11">HLT2-9</strain>
    </source>
</reference>
<dbReference type="SUPFAM" id="SSF161098">
    <property type="entry name" value="MetI-like"/>
    <property type="match status" value="2"/>
</dbReference>
<feature type="transmembrane region" description="Helical" evidence="7">
    <location>
        <begin position="223"/>
        <end position="249"/>
    </location>
</feature>
<dbReference type="GO" id="GO:0031460">
    <property type="term" value="P:glycine betaine transport"/>
    <property type="evidence" value="ECO:0007669"/>
    <property type="project" value="TreeGrafter"/>
</dbReference>
<feature type="transmembrane region" description="Helical" evidence="7">
    <location>
        <begin position="374"/>
        <end position="393"/>
    </location>
</feature>
<keyword evidence="6 7" id="KW-0472">Membrane</keyword>
<dbReference type="PANTHER" id="PTHR47737:SF1">
    <property type="entry name" value="GLYCINE BETAINE_PROLINE BETAINE TRANSPORT SYSTEM PERMEASE PROTEIN PROW"/>
    <property type="match status" value="1"/>
</dbReference>
<evidence type="ECO:0000256" key="8">
    <source>
        <dbReference type="SAM" id="MobiDB-lite"/>
    </source>
</evidence>
<evidence type="ECO:0000256" key="3">
    <source>
        <dbReference type="ARBA" id="ARBA00022475"/>
    </source>
</evidence>
<dbReference type="EMBL" id="SDWV01000002">
    <property type="protein sequence ID" value="RYC14133.1"/>
    <property type="molecule type" value="Genomic_DNA"/>
</dbReference>
<feature type="transmembrane region" description="Helical" evidence="7">
    <location>
        <begin position="178"/>
        <end position="202"/>
    </location>
</feature>
<dbReference type="AlphaFoldDB" id="A0A4Q2T7G7"/>
<sequence length="701" mass="74419">MSETSAGSGIAARGLVESERLTNPAPKKPVEPGAPPPGVEDAGISRWIPALGILLVWIAVWSFTKGNNTLALPGREHTDLHQSLTDFNNRLLAGRETNPVMQFTNGISDILRTVFDWLQRLFVRPNLPRPVPEIGWLGIVAVATWVGYAIASWRIALLVLVSFLSFGVFGYWEDSLDLLIVTGMAVGISLLVGLPLAVLAGTSVRANKAITVVLDFMQTMPTFVYLVPVVLFFGIGVGGAVVSTLIYAVPPLVRIGGFGIREVSTTTIEATDSAGQTYWQRLFKVQLPMARKTIIVGLNQTTLAALSMATIAAYINGPGLGKPVINALVANDFGKSFVPGVLIVVMAVMLDRTTTAASERSEKVARGGGGNLRVRRIALAATGVIALVAVFLSRRDLSLAEFPTYTIGSKVADAADSTMSGFIDLVGGLAESVKNGISYGFLNPMQSLLAESPWWLAGLGIVALAVVFGGVRALLTTVVCLAGIWFLDLWHDAMLTLTMVLVGTVLVMVLALVFGVWMARNRWVDIGIRPLLDAGQTIPPFVYLIPVLALFGFSRFTAIVAGVVYAAPAAIKLVADGVKAVSPTTIEAGRSTGQTTWQEITKVQLPMAKGSLVLATNQGLLYVLSMVVIGGLVGAQALGYDVALGISRSEEWGKGAAGGLTIVLLGVMLDRITRAAAEVRRDDGPTTRRAFNVRLPIGPPR</sequence>
<keyword evidence="2 7" id="KW-0813">Transport</keyword>
<dbReference type="Gene3D" id="1.10.3720.10">
    <property type="entry name" value="MetI-like"/>
    <property type="match status" value="2"/>
</dbReference>
<keyword evidence="11" id="KW-1185">Reference proteome</keyword>
<keyword evidence="3" id="KW-1003">Cell membrane</keyword>
<feature type="domain" description="ABC transmembrane type-1" evidence="9">
    <location>
        <begin position="493"/>
        <end position="673"/>
    </location>
</feature>
<comment type="similarity">
    <text evidence="7">Belongs to the binding-protein-dependent transport system permease family.</text>
</comment>
<comment type="subcellular location">
    <subcellularLocation>
        <location evidence="7">Cell membrane</location>
        <topology evidence="7">Multi-pass membrane protein</topology>
    </subcellularLocation>
    <subcellularLocation>
        <location evidence="1">Membrane</location>
        <topology evidence="1">Multi-pass membrane protein</topology>
    </subcellularLocation>
</comment>
<dbReference type="InterPro" id="IPR000515">
    <property type="entry name" value="MetI-like"/>
</dbReference>
<evidence type="ECO:0000259" key="9">
    <source>
        <dbReference type="PROSITE" id="PS50928"/>
    </source>
</evidence>
<feature type="transmembrane region" description="Helical" evidence="7">
    <location>
        <begin position="134"/>
        <end position="150"/>
    </location>
</feature>
<feature type="transmembrane region" description="Helical" evidence="7">
    <location>
        <begin position="155"/>
        <end position="172"/>
    </location>
</feature>
<dbReference type="OrthoDB" id="9815258at2"/>
<dbReference type="RefSeq" id="WP_129424227.1">
    <property type="nucleotide sequence ID" value="NZ_SDWV01000002.1"/>
</dbReference>
<feature type="transmembrane region" description="Helical" evidence="7">
    <location>
        <begin position="619"/>
        <end position="640"/>
    </location>
</feature>
<dbReference type="PANTHER" id="PTHR47737">
    <property type="entry name" value="GLYCINE BETAINE/PROLINE BETAINE TRANSPORT SYSTEM PERMEASE PROTEIN PROW"/>
    <property type="match status" value="1"/>
</dbReference>
<dbReference type="GO" id="GO:0015871">
    <property type="term" value="P:choline transport"/>
    <property type="evidence" value="ECO:0007669"/>
    <property type="project" value="TreeGrafter"/>
</dbReference>
<dbReference type="InterPro" id="IPR035906">
    <property type="entry name" value="MetI-like_sf"/>
</dbReference>
<evidence type="ECO:0000256" key="4">
    <source>
        <dbReference type="ARBA" id="ARBA00022692"/>
    </source>
</evidence>
<protein>
    <submittedName>
        <fullName evidence="10">ABC transporter permease subunit</fullName>
    </submittedName>
</protein>
<feature type="transmembrane region" description="Helical" evidence="7">
    <location>
        <begin position="540"/>
        <end position="567"/>
    </location>
</feature>
<feature type="region of interest" description="Disordered" evidence="8">
    <location>
        <begin position="1"/>
        <end position="38"/>
    </location>
</feature>
<name>A0A4Q2T7G7_9ACTN</name>
<dbReference type="GO" id="GO:0005275">
    <property type="term" value="F:amine transmembrane transporter activity"/>
    <property type="evidence" value="ECO:0007669"/>
    <property type="project" value="TreeGrafter"/>
</dbReference>
<accession>A0A4Q2T7G7</accession>
<evidence type="ECO:0000313" key="10">
    <source>
        <dbReference type="EMBL" id="RYC14133.1"/>
    </source>
</evidence>
<gene>
    <name evidence="10" type="ORF">EUA94_02070</name>
</gene>
<dbReference type="Pfam" id="PF00528">
    <property type="entry name" value="BPD_transp_1"/>
    <property type="match status" value="2"/>
</dbReference>
<keyword evidence="5 7" id="KW-1133">Transmembrane helix</keyword>
<evidence type="ECO:0000256" key="7">
    <source>
        <dbReference type="RuleBase" id="RU363032"/>
    </source>
</evidence>
<evidence type="ECO:0000256" key="1">
    <source>
        <dbReference type="ARBA" id="ARBA00004141"/>
    </source>
</evidence>
<proteinExistence type="inferred from homology"/>
<feature type="transmembrane region" description="Helical" evidence="7">
    <location>
        <begin position="499"/>
        <end position="520"/>
    </location>
</feature>
<evidence type="ECO:0000256" key="5">
    <source>
        <dbReference type="ARBA" id="ARBA00022989"/>
    </source>
</evidence>
<feature type="transmembrane region" description="Helical" evidence="7">
    <location>
        <begin position="454"/>
        <end position="487"/>
    </location>
</feature>
<evidence type="ECO:0000313" key="11">
    <source>
        <dbReference type="Proteomes" id="UP000291101"/>
    </source>
</evidence>
<dbReference type="CDD" id="cd06261">
    <property type="entry name" value="TM_PBP2"/>
    <property type="match status" value="2"/>
</dbReference>
<feature type="transmembrane region" description="Helical" evidence="7">
    <location>
        <begin position="336"/>
        <end position="353"/>
    </location>
</feature>
<dbReference type="GO" id="GO:0043190">
    <property type="term" value="C:ATP-binding cassette (ABC) transporter complex"/>
    <property type="evidence" value="ECO:0007669"/>
    <property type="project" value="TreeGrafter"/>
</dbReference>
<dbReference type="Proteomes" id="UP000291101">
    <property type="component" value="Unassembled WGS sequence"/>
</dbReference>
<evidence type="ECO:0000256" key="6">
    <source>
        <dbReference type="ARBA" id="ARBA00023136"/>
    </source>
</evidence>
<feature type="transmembrane region" description="Helical" evidence="7">
    <location>
        <begin position="47"/>
        <end position="64"/>
    </location>
</feature>